<accession>A0A4R2HKC4</accession>
<evidence type="ECO:0000313" key="1">
    <source>
        <dbReference type="EMBL" id="TCO28918.1"/>
    </source>
</evidence>
<proteinExistence type="predicted"/>
<dbReference type="Proteomes" id="UP000295684">
    <property type="component" value="Unassembled WGS sequence"/>
</dbReference>
<sequence length="36" mass="4222">MLLHPNKVNIFDLENIKGRSVLTGRAFFVSEIYDRK</sequence>
<reference evidence="1 2" key="1">
    <citation type="submission" date="2019-03" db="EMBL/GenBank/DDBJ databases">
        <title>Genomic Encyclopedia of Type Strains, Phase IV (KMG-IV): sequencing the most valuable type-strain genomes for metagenomic binning, comparative biology and taxonomic classification.</title>
        <authorList>
            <person name="Goeker M."/>
        </authorList>
    </citation>
    <scope>NUCLEOTIDE SEQUENCE [LARGE SCALE GENOMIC DNA]</scope>
    <source>
        <strain evidence="1 2">DSM 103236</strain>
    </source>
</reference>
<gene>
    <name evidence="1" type="ORF">EV200_102336</name>
</gene>
<evidence type="ECO:0000313" key="2">
    <source>
        <dbReference type="Proteomes" id="UP000295684"/>
    </source>
</evidence>
<dbReference type="EMBL" id="SLWO01000002">
    <property type="protein sequence ID" value="TCO28918.1"/>
    <property type="molecule type" value="Genomic_DNA"/>
</dbReference>
<protein>
    <submittedName>
        <fullName evidence="1">Uncharacterized protein</fullName>
    </submittedName>
</protein>
<dbReference type="AlphaFoldDB" id="A0A4R2HKC4"/>
<organism evidence="1 2">
    <name type="scientific">Pedobacter psychrotolerans</name>
    <dbReference type="NCBI Taxonomy" id="1843235"/>
    <lineage>
        <taxon>Bacteria</taxon>
        <taxon>Pseudomonadati</taxon>
        <taxon>Bacteroidota</taxon>
        <taxon>Sphingobacteriia</taxon>
        <taxon>Sphingobacteriales</taxon>
        <taxon>Sphingobacteriaceae</taxon>
        <taxon>Pedobacter</taxon>
    </lineage>
</organism>
<name>A0A4R2HKC4_9SPHI</name>
<comment type="caution">
    <text evidence="1">The sequence shown here is derived from an EMBL/GenBank/DDBJ whole genome shotgun (WGS) entry which is preliminary data.</text>
</comment>